<evidence type="ECO:0000313" key="2">
    <source>
        <dbReference type="Proteomes" id="UP000593568"/>
    </source>
</evidence>
<accession>A0A7J9FCU4</accession>
<sequence>MRLYPYNSKLFAIVKGNLGSVER</sequence>
<protein>
    <submittedName>
        <fullName evidence="1">Uncharacterized protein</fullName>
    </submittedName>
</protein>
<evidence type="ECO:0000313" key="1">
    <source>
        <dbReference type="EMBL" id="MBA0783077.1"/>
    </source>
</evidence>
<proteinExistence type="predicted"/>
<organism evidence="1 2">
    <name type="scientific">Gossypium trilobum</name>
    <dbReference type="NCBI Taxonomy" id="34281"/>
    <lineage>
        <taxon>Eukaryota</taxon>
        <taxon>Viridiplantae</taxon>
        <taxon>Streptophyta</taxon>
        <taxon>Embryophyta</taxon>
        <taxon>Tracheophyta</taxon>
        <taxon>Spermatophyta</taxon>
        <taxon>Magnoliopsida</taxon>
        <taxon>eudicotyledons</taxon>
        <taxon>Gunneridae</taxon>
        <taxon>Pentapetalae</taxon>
        <taxon>rosids</taxon>
        <taxon>malvids</taxon>
        <taxon>Malvales</taxon>
        <taxon>Malvaceae</taxon>
        <taxon>Malvoideae</taxon>
        <taxon>Gossypium</taxon>
    </lineage>
</organism>
<keyword evidence="2" id="KW-1185">Reference proteome</keyword>
<gene>
    <name evidence="1" type="ORF">Gotri_000854</name>
</gene>
<reference evidence="1 2" key="1">
    <citation type="journal article" date="2019" name="Genome Biol. Evol.">
        <title>Insights into the evolution of the New World diploid cottons (Gossypium, subgenus Houzingenia) based on genome sequencing.</title>
        <authorList>
            <person name="Grover C.E."/>
            <person name="Arick M.A. 2nd"/>
            <person name="Thrash A."/>
            <person name="Conover J.L."/>
            <person name="Sanders W.S."/>
            <person name="Peterson D.G."/>
            <person name="Frelichowski J.E."/>
            <person name="Scheffler J.A."/>
            <person name="Scheffler B.E."/>
            <person name="Wendel J.F."/>
        </authorList>
    </citation>
    <scope>NUCLEOTIDE SEQUENCE [LARGE SCALE GENOMIC DNA]</scope>
    <source>
        <strain evidence="1">8</strain>
        <tissue evidence="1">Leaf</tissue>
    </source>
</reference>
<dbReference type="Proteomes" id="UP000593568">
    <property type="component" value="Unassembled WGS sequence"/>
</dbReference>
<dbReference type="AlphaFoldDB" id="A0A7J9FCU4"/>
<dbReference type="EMBL" id="JABEZW010000013">
    <property type="protein sequence ID" value="MBA0783077.1"/>
    <property type="molecule type" value="Genomic_DNA"/>
</dbReference>
<name>A0A7J9FCU4_9ROSI</name>
<comment type="caution">
    <text evidence="1">The sequence shown here is derived from an EMBL/GenBank/DDBJ whole genome shotgun (WGS) entry which is preliminary data.</text>
</comment>